<evidence type="ECO:0000256" key="5">
    <source>
        <dbReference type="ARBA" id="ARBA00022598"/>
    </source>
</evidence>
<feature type="domain" description="Mur ligase central" evidence="11">
    <location>
        <begin position="105"/>
        <end position="286"/>
    </location>
</feature>
<comment type="subcellular location">
    <subcellularLocation>
        <location evidence="1">Cytoplasm</location>
    </subcellularLocation>
</comment>
<evidence type="ECO:0000259" key="10">
    <source>
        <dbReference type="Pfam" id="PF02875"/>
    </source>
</evidence>
<organism evidence="12">
    <name type="scientific">freshwater metagenome</name>
    <dbReference type="NCBI Taxonomy" id="449393"/>
    <lineage>
        <taxon>unclassified sequences</taxon>
        <taxon>metagenomes</taxon>
        <taxon>ecological metagenomes</taxon>
    </lineage>
</organism>
<dbReference type="Pfam" id="PF08245">
    <property type="entry name" value="Mur_ligase_M"/>
    <property type="match status" value="1"/>
</dbReference>
<dbReference type="InterPro" id="IPR013221">
    <property type="entry name" value="Mur_ligase_cen"/>
</dbReference>
<keyword evidence="4" id="KW-0963">Cytoplasm</keyword>
<dbReference type="Gene3D" id="3.90.190.20">
    <property type="entry name" value="Mur ligase, C-terminal domain"/>
    <property type="match status" value="1"/>
</dbReference>
<accession>A0A6J6BVK5</accession>
<evidence type="ECO:0000256" key="7">
    <source>
        <dbReference type="ARBA" id="ARBA00022840"/>
    </source>
</evidence>
<dbReference type="SUPFAM" id="SSF53244">
    <property type="entry name" value="MurD-like peptide ligases, peptide-binding domain"/>
    <property type="match status" value="1"/>
</dbReference>
<dbReference type="InterPro" id="IPR036565">
    <property type="entry name" value="Mur-like_cat_sf"/>
</dbReference>
<dbReference type="SUPFAM" id="SSF53623">
    <property type="entry name" value="MurD-like peptide ligases, catalytic domain"/>
    <property type="match status" value="1"/>
</dbReference>
<evidence type="ECO:0000259" key="11">
    <source>
        <dbReference type="Pfam" id="PF08245"/>
    </source>
</evidence>
<dbReference type="EMBL" id="CAEZSO010000085">
    <property type="protein sequence ID" value="CAB4543092.1"/>
    <property type="molecule type" value="Genomic_DNA"/>
</dbReference>
<dbReference type="Gene3D" id="3.40.50.720">
    <property type="entry name" value="NAD(P)-binding Rossmann-like Domain"/>
    <property type="match status" value="1"/>
</dbReference>
<dbReference type="InterPro" id="IPR005758">
    <property type="entry name" value="UDP-N-AcMur_Ala_ligase_MurC"/>
</dbReference>
<dbReference type="InterPro" id="IPR000713">
    <property type="entry name" value="Mur_ligase_N"/>
</dbReference>
<feature type="domain" description="Mur ligase N-terminal catalytic" evidence="9">
    <location>
        <begin position="3"/>
        <end position="100"/>
    </location>
</feature>
<dbReference type="GO" id="GO:0005524">
    <property type="term" value="F:ATP binding"/>
    <property type="evidence" value="ECO:0007669"/>
    <property type="project" value="UniProtKB-KW"/>
</dbReference>
<gene>
    <name evidence="12" type="ORF">UFOPK1446_00517</name>
</gene>
<dbReference type="InterPro" id="IPR050061">
    <property type="entry name" value="MurCDEF_pg_biosynth"/>
</dbReference>
<evidence type="ECO:0000256" key="4">
    <source>
        <dbReference type="ARBA" id="ARBA00022490"/>
    </source>
</evidence>
<sequence>MRVHFIGIGGAGMSGIARIMRSRGIDVSGSDAKDSRALTSLRAIGIEVFVGHDPSHVAGADEVVISSAISASNPERTAAEAAGIPVIKRAQALAQLLEGKTSVAVAGTHGKTTTTSLLTVALQHIGADPSFAIGGTLNESGANAHEGSGDFFIAEADESDGSFLLLHPTSVIVTNIELDHLDHYASMEEVDQAFSDFLDSIDPSGFAVVCADDAGGRRLIDRARASGINVCTYGEVDDSDLRITEVTLQGRTAAFEAIWHGVRVGRVELQIPGRHNVANAAAALAAGLSLGCAPAGLIEGLSQFTGTRRRFEPKGTVAGVRIFDDYAHHPTEITATLLAAREVVASEPDGRLVVVFQPHRYSRTQAFMDDFGAALAAADELVVMEVYPAGEDPIPGAGGAAVAQSAQDHGLAAAEFIGSWSAVAPALVERIRPGDVVMTLGAGDVTLIGPEVLTGLQDREAAGSL</sequence>
<dbReference type="AlphaFoldDB" id="A0A6J6BVK5"/>
<evidence type="ECO:0000313" key="12">
    <source>
        <dbReference type="EMBL" id="CAB4543092.1"/>
    </source>
</evidence>
<dbReference type="GO" id="GO:0009252">
    <property type="term" value="P:peptidoglycan biosynthetic process"/>
    <property type="evidence" value="ECO:0007669"/>
    <property type="project" value="UniProtKB-UniPathway"/>
</dbReference>
<dbReference type="NCBIfam" id="TIGR01082">
    <property type="entry name" value="murC"/>
    <property type="match status" value="1"/>
</dbReference>
<dbReference type="Gene3D" id="3.40.1190.10">
    <property type="entry name" value="Mur-like, catalytic domain"/>
    <property type="match status" value="1"/>
</dbReference>
<dbReference type="EC" id="6.3.2.8" evidence="3"/>
<dbReference type="SUPFAM" id="SSF51984">
    <property type="entry name" value="MurCD N-terminal domain"/>
    <property type="match status" value="1"/>
</dbReference>
<dbReference type="PANTHER" id="PTHR43445">
    <property type="entry name" value="UDP-N-ACETYLMURAMATE--L-ALANINE LIGASE-RELATED"/>
    <property type="match status" value="1"/>
</dbReference>
<proteinExistence type="inferred from homology"/>
<dbReference type="Pfam" id="PF01225">
    <property type="entry name" value="Mur_ligase"/>
    <property type="match status" value="1"/>
</dbReference>
<dbReference type="Pfam" id="PF02875">
    <property type="entry name" value="Mur_ligase_C"/>
    <property type="match status" value="1"/>
</dbReference>
<protein>
    <recommendedName>
        <fullName evidence="3">UDP-N-acetylmuramate--L-alanine ligase</fullName>
        <ecNumber evidence="3">6.3.2.8</ecNumber>
    </recommendedName>
</protein>
<evidence type="ECO:0000259" key="9">
    <source>
        <dbReference type="Pfam" id="PF01225"/>
    </source>
</evidence>
<name>A0A6J6BVK5_9ZZZZ</name>
<reference evidence="12" key="1">
    <citation type="submission" date="2020-05" db="EMBL/GenBank/DDBJ databases">
        <authorList>
            <person name="Chiriac C."/>
            <person name="Salcher M."/>
            <person name="Ghai R."/>
            <person name="Kavagutti S V."/>
        </authorList>
    </citation>
    <scope>NUCLEOTIDE SEQUENCE</scope>
</reference>
<dbReference type="HAMAP" id="MF_00046">
    <property type="entry name" value="MurC"/>
    <property type="match status" value="1"/>
</dbReference>
<feature type="domain" description="Mur ligase C-terminal" evidence="10">
    <location>
        <begin position="309"/>
        <end position="443"/>
    </location>
</feature>
<evidence type="ECO:0000256" key="8">
    <source>
        <dbReference type="ARBA" id="ARBA00047833"/>
    </source>
</evidence>
<dbReference type="GO" id="GO:0005737">
    <property type="term" value="C:cytoplasm"/>
    <property type="evidence" value="ECO:0007669"/>
    <property type="project" value="UniProtKB-SubCell"/>
</dbReference>
<evidence type="ECO:0000256" key="1">
    <source>
        <dbReference type="ARBA" id="ARBA00004496"/>
    </source>
</evidence>
<dbReference type="UniPathway" id="UPA00219"/>
<evidence type="ECO:0000256" key="6">
    <source>
        <dbReference type="ARBA" id="ARBA00022741"/>
    </source>
</evidence>
<evidence type="ECO:0000256" key="2">
    <source>
        <dbReference type="ARBA" id="ARBA00004752"/>
    </source>
</evidence>
<dbReference type="PANTHER" id="PTHR43445:SF3">
    <property type="entry name" value="UDP-N-ACETYLMURAMATE--L-ALANINE LIGASE"/>
    <property type="match status" value="1"/>
</dbReference>
<comment type="pathway">
    <text evidence="2">Cell wall biogenesis; peptidoglycan biosynthesis.</text>
</comment>
<keyword evidence="7" id="KW-0067">ATP-binding</keyword>
<dbReference type="InterPro" id="IPR004101">
    <property type="entry name" value="Mur_ligase_C"/>
</dbReference>
<dbReference type="InterPro" id="IPR036615">
    <property type="entry name" value="Mur_ligase_C_dom_sf"/>
</dbReference>
<keyword evidence="5" id="KW-0436">Ligase</keyword>
<keyword evidence="6" id="KW-0547">Nucleotide-binding</keyword>
<evidence type="ECO:0000256" key="3">
    <source>
        <dbReference type="ARBA" id="ARBA00012211"/>
    </source>
</evidence>
<dbReference type="GO" id="GO:0008763">
    <property type="term" value="F:UDP-N-acetylmuramate-L-alanine ligase activity"/>
    <property type="evidence" value="ECO:0007669"/>
    <property type="project" value="UniProtKB-EC"/>
</dbReference>
<comment type="catalytic activity">
    <reaction evidence="8">
        <text>UDP-N-acetyl-alpha-D-muramate + L-alanine + ATP = UDP-N-acetyl-alpha-D-muramoyl-L-alanine + ADP + phosphate + H(+)</text>
        <dbReference type="Rhea" id="RHEA:23372"/>
        <dbReference type="ChEBI" id="CHEBI:15378"/>
        <dbReference type="ChEBI" id="CHEBI:30616"/>
        <dbReference type="ChEBI" id="CHEBI:43474"/>
        <dbReference type="ChEBI" id="CHEBI:57972"/>
        <dbReference type="ChEBI" id="CHEBI:70757"/>
        <dbReference type="ChEBI" id="CHEBI:83898"/>
        <dbReference type="ChEBI" id="CHEBI:456216"/>
        <dbReference type="EC" id="6.3.2.8"/>
    </reaction>
</comment>